<reference evidence="1 2" key="2">
    <citation type="journal article" date="2013" name="Genome Announc.">
        <title>Genome Sequence of Growth-Improving Paenibacillus mucilaginosus Strain KNP414.</title>
        <authorList>
            <person name="Lu J.J."/>
            <person name="Wang J.F."/>
            <person name="Hu X.F."/>
        </authorList>
    </citation>
    <scope>NUCLEOTIDE SEQUENCE [LARGE SCALE GENOMIC DNA]</scope>
    <source>
        <strain evidence="1 2">KNP414</strain>
    </source>
</reference>
<name>F8FJU4_PAEMK</name>
<gene>
    <name evidence="1" type="ordered locus">KNP414_04900</name>
</gene>
<sequence length="56" mass="6039">MPLYQSALLYIVRERAACAGYVFRCAIGLNLLCHRPEPAVPQRGASSVPAAQKALP</sequence>
<dbReference type="AlphaFoldDB" id="F8FJU4"/>
<dbReference type="EMBL" id="CP002869">
    <property type="protein sequence ID" value="AEI43425.1"/>
    <property type="molecule type" value="Genomic_DNA"/>
</dbReference>
<dbReference type="PATRIC" id="fig|1036673.3.peg.4516"/>
<dbReference type="KEGG" id="pms:KNP414_04900"/>
<reference evidence="2" key="1">
    <citation type="submission" date="2011-06" db="EMBL/GenBank/DDBJ databases">
        <title>Complete genome sequence of Paenibacillus mucilaginosus KNP414.</title>
        <authorList>
            <person name="Wang J."/>
            <person name="Hu S."/>
            <person name="Hu X."/>
            <person name="Zhang B."/>
            <person name="Dong D."/>
            <person name="Zhang S."/>
            <person name="Zhao K."/>
            <person name="Wu D."/>
        </authorList>
    </citation>
    <scope>NUCLEOTIDE SEQUENCE [LARGE SCALE GENOMIC DNA]</scope>
    <source>
        <strain evidence="2">KNP414</strain>
    </source>
</reference>
<organism evidence="1 2">
    <name type="scientific">Paenibacillus mucilaginosus (strain KNP414)</name>
    <dbReference type="NCBI Taxonomy" id="1036673"/>
    <lineage>
        <taxon>Bacteria</taxon>
        <taxon>Bacillati</taxon>
        <taxon>Bacillota</taxon>
        <taxon>Bacilli</taxon>
        <taxon>Bacillales</taxon>
        <taxon>Paenibacillaceae</taxon>
        <taxon>Paenibacillus</taxon>
    </lineage>
</organism>
<accession>F8FJU4</accession>
<evidence type="ECO:0000313" key="1">
    <source>
        <dbReference type="EMBL" id="AEI43425.1"/>
    </source>
</evidence>
<dbReference type="HOGENOM" id="CLU_3009996_0_0_9"/>
<proteinExistence type="predicted"/>
<dbReference type="Proteomes" id="UP000006620">
    <property type="component" value="Chromosome"/>
</dbReference>
<evidence type="ECO:0000313" key="2">
    <source>
        <dbReference type="Proteomes" id="UP000006620"/>
    </source>
</evidence>
<protein>
    <submittedName>
        <fullName evidence="1">Uncharacterized protein</fullName>
    </submittedName>
</protein>